<evidence type="ECO:0000256" key="2">
    <source>
        <dbReference type="ARBA" id="ARBA00022679"/>
    </source>
</evidence>
<dbReference type="Gene3D" id="3.40.50.2000">
    <property type="entry name" value="Glycogen Phosphorylase B"/>
    <property type="match status" value="2"/>
</dbReference>
<dbReference type="PROSITE" id="PS00375">
    <property type="entry name" value="UDPGT"/>
    <property type="match status" value="1"/>
</dbReference>
<dbReference type="Pfam" id="PF00201">
    <property type="entry name" value="UDPGT"/>
    <property type="match status" value="1"/>
</dbReference>
<feature type="signal peptide" evidence="5">
    <location>
        <begin position="1"/>
        <end position="24"/>
    </location>
</feature>
<keyword evidence="5" id="KW-0732">Signal</keyword>
<evidence type="ECO:0000313" key="7">
    <source>
        <dbReference type="Proteomes" id="UP000469890"/>
    </source>
</evidence>
<keyword evidence="4" id="KW-1133">Transmembrane helix</keyword>
<feature type="transmembrane region" description="Helical" evidence="4">
    <location>
        <begin position="516"/>
        <end position="542"/>
    </location>
</feature>
<dbReference type="CDD" id="cd03784">
    <property type="entry name" value="GT1_Gtf-like"/>
    <property type="match status" value="1"/>
</dbReference>
<evidence type="ECO:0000313" key="6">
    <source>
        <dbReference type="EMBL" id="KAF1802140.1"/>
    </source>
</evidence>
<gene>
    <name evidence="6" type="ORF">FB192DRAFT_1303955</name>
</gene>
<dbReference type="SUPFAM" id="SSF53756">
    <property type="entry name" value="UDP-Glycosyltransferase/glycogen phosphorylase"/>
    <property type="match status" value="1"/>
</dbReference>
<dbReference type="PANTHER" id="PTHR48043">
    <property type="entry name" value="EG:EG0003.4 PROTEIN-RELATED"/>
    <property type="match status" value="1"/>
</dbReference>
<accession>A0A8H4BHD9</accession>
<dbReference type="InterPro" id="IPR035595">
    <property type="entry name" value="UDP_glycos_trans_CS"/>
</dbReference>
<dbReference type="Proteomes" id="UP000469890">
    <property type="component" value="Unassembled WGS sequence"/>
</dbReference>
<evidence type="ECO:0008006" key="8">
    <source>
        <dbReference type="Google" id="ProtNLM"/>
    </source>
</evidence>
<evidence type="ECO:0000256" key="1">
    <source>
        <dbReference type="ARBA" id="ARBA00022676"/>
    </source>
</evidence>
<dbReference type="EMBL" id="JAAECE010000004">
    <property type="protein sequence ID" value="KAF1802140.1"/>
    <property type="molecule type" value="Genomic_DNA"/>
</dbReference>
<dbReference type="InterPro" id="IPR002213">
    <property type="entry name" value="UDP_glucos_trans"/>
</dbReference>
<protein>
    <recommendedName>
        <fullName evidence="8">UDP-glycosyltransferases domain-containing protein</fullName>
    </recommendedName>
</protein>
<keyword evidence="2 3" id="KW-0808">Transferase</keyword>
<keyword evidence="4" id="KW-0472">Membrane</keyword>
<proteinExistence type="inferred from homology"/>
<comment type="similarity">
    <text evidence="3">Belongs to the UDP-glycosyltransferase family.</text>
</comment>
<dbReference type="InterPro" id="IPR050271">
    <property type="entry name" value="UDP-glycosyltransferase"/>
</dbReference>
<comment type="caution">
    <text evidence="6">The sequence shown here is derived from an EMBL/GenBank/DDBJ whole genome shotgun (WGS) entry which is preliminary data.</text>
</comment>
<name>A0A8H4BHD9_MUCCL</name>
<evidence type="ECO:0000256" key="5">
    <source>
        <dbReference type="SAM" id="SignalP"/>
    </source>
</evidence>
<dbReference type="GO" id="GO:0008194">
    <property type="term" value="F:UDP-glycosyltransferase activity"/>
    <property type="evidence" value="ECO:0007669"/>
    <property type="project" value="InterPro"/>
</dbReference>
<feature type="chain" id="PRO_5034971232" description="UDP-glycosyltransferases domain-containing protein" evidence="5">
    <location>
        <begin position="25"/>
        <end position="553"/>
    </location>
</feature>
<sequence length="553" mass="61993">MKYAQYAVLLFAASLIVQQACVGATELEPTFQQKHASKNIAFFAPFGGSSHMNWVLNIGNELGMRGHNFTFLTVDDYTKLGRSSPYVNTISVGKGVDMSGTAKFTKDLKGTTKDTIKFMGLGMEYMYANFERDFKAVKEFFESNDIDLAICDHFSDACYTAADLLHIPYIITSTLPITNDGGATYINNKLTTMTDFTTEFQSFATRFSNKFLVPMMELYYLMPYLNDVADRKRALGIPAKMQEPSETWKDSLKLINSLNGFSSPRPLGPLVEYVGPIIPKTYQPLTEDLKAYLDSHERVAYVAFGQMATPVEKDIRLILSGLLENMEQGRLDGFLWASVHAGGFFPDTITTSSNTTYNVQDMFDQKSPHARVIKWAPQTAVLQHPSTQLFVSHGGLGSWYESMYSGTRMVMFPFFGDQRGNALLIERGKLGGILKKDYTVPQAVDLFRRILDDEDGEIAKNVDKYQALVQIHSRRGVAKGADIVEEVAYTHENGHLKHRQSADQRMGYLKSHDLDLYGALLVAVGLVLWVITAIVQYITLNLRSTLTQKVKKN</sequence>
<dbReference type="AlphaFoldDB" id="A0A8H4BHD9"/>
<reference evidence="6 7" key="1">
    <citation type="submission" date="2019-09" db="EMBL/GenBank/DDBJ databases">
        <authorList>
            <consortium name="DOE Joint Genome Institute"/>
            <person name="Mondo S.J."/>
            <person name="Navarro-Mendoza M.I."/>
            <person name="Perez-Arques C."/>
            <person name="Panchal S."/>
            <person name="Nicolas F.E."/>
            <person name="Ganguly P."/>
            <person name="Pangilinan J."/>
            <person name="Grigoriev I."/>
            <person name="Heitman J."/>
            <person name="Sanya K."/>
            <person name="Garre V."/>
        </authorList>
    </citation>
    <scope>NUCLEOTIDE SEQUENCE [LARGE SCALE GENOMIC DNA]</scope>
    <source>
        <strain evidence="6 7">MU402</strain>
    </source>
</reference>
<evidence type="ECO:0000256" key="3">
    <source>
        <dbReference type="RuleBase" id="RU003718"/>
    </source>
</evidence>
<dbReference type="PANTHER" id="PTHR48043:SF145">
    <property type="entry name" value="FI06409P-RELATED"/>
    <property type="match status" value="1"/>
</dbReference>
<evidence type="ECO:0000256" key="4">
    <source>
        <dbReference type="SAM" id="Phobius"/>
    </source>
</evidence>
<organism evidence="6 7">
    <name type="scientific">Mucor circinelloides f. lusitanicus</name>
    <name type="common">Mucor racemosus var. lusitanicus</name>
    <dbReference type="NCBI Taxonomy" id="29924"/>
    <lineage>
        <taxon>Eukaryota</taxon>
        <taxon>Fungi</taxon>
        <taxon>Fungi incertae sedis</taxon>
        <taxon>Mucoromycota</taxon>
        <taxon>Mucoromycotina</taxon>
        <taxon>Mucoromycetes</taxon>
        <taxon>Mucorales</taxon>
        <taxon>Mucorineae</taxon>
        <taxon>Mucoraceae</taxon>
        <taxon>Mucor</taxon>
    </lineage>
</organism>
<keyword evidence="4" id="KW-0812">Transmembrane</keyword>
<keyword evidence="1 3" id="KW-0328">Glycosyltransferase</keyword>